<feature type="region of interest" description="Disordered" evidence="1">
    <location>
        <begin position="265"/>
        <end position="302"/>
    </location>
</feature>
<feature type="compositionally biased region" description="Basic residues" evidence="1">
    <location>
        <begin position="598"/>
        <end position="622"/>
    </location>
</feature>
<gene>
    <name evidence="2" type="ORF">FJT64_011597</name>
</gene>
<feature type="region of interest" description="Disordered" evidence="1">
    <location>
        <begin position="756"/>
        <end position="822"/>
    </location>
</feature>
<feature type="region of interest" description="Disordered" evidence="1">
    <location>
        <begin position="378"/>
        <end position="673"/>
    </location>
</feature>
<dbReference type="AlphaFoldDB" id="A0A6A4VLH4"/>
<feature type="compositionally biased region" description="Low complexity" evidence="1">
    <location>
        <begin position="467"/>
        <end position="485"/>
    </location>
</feature>
<name>A0A6A4VLH4_AMPAM</name>
<protein>
    <submittedName>
        <fullName evidence="2">Uncharacterized protein</fullName>
    </submittedName>
</protein>
<evidence type="ECO:0000256" key="1">
    <source>
        <dbReference type="SAM" id="MobiDB-lite"/>
    </source>
</evidence>
<dbReference type="EMBL" id="VIIS01001974">
    <property type="protein sequence ID" value="KAF0290201.1"/>
    <property type="molecule type" value="Genomic_DNA"/>
</dbReference>
<feature type="region of interest" description="Disordered" evidence="1">
    <location>
        <begin position="213"/>
        <end position="242"/>
    </location>
</feature>
<feature type="compositionally biased region" description="Polar residues" evidence="1">
    <location>
        <begin position="404"/>
        <end position="414"/>
    </location>
</feature>
<evidence type="ECO:0000313" key="2">
    <source>
        <dbReference type="EMBL" id="KAF0290201.1"/>
    </source>
</evidence>
<accession>A0A6A4VLH4</accession>
<dbReference type="Proteomes" id="UP000440578">
    <property type="component" value="Unassembled WGS sequence"/>
</dbReference>
<comment type="caution">
    <text evidence="2">The sequence shown here is derived from an EMBL/GenBank/DDBJ whole genome shotgun (WGS) entry which is preliminary data.</text>
</comment>
<feature type="compositionally biased region" description="Basic and acidic residues" evidence="1">
    <location>
        <begin position="758"/>
        <end position="770"/>
    </location>
</feature>
<sequence length="822" mass="88949">MGDLSLNALSLGLTRAGLVLRDFRAGRQTIHTKGCIIAILEWASDHGFLVAFLLLLETLLLTVMIFQSTHLVNELQMMNGVYRGPWWTWVGKQRPGRPPRLYQGVGGHHQQRPAQTLPFHLELVWHEPSTSDGQWRPQIGQLQAGPNSAQQTFEGVPQTGEPNYSGHQASGEVHYDVEPIDPRATARYEQRRSTIGQRFFRAVISRASRLVHRRRAVTAQGGAGEEEREQSAAAPRQQGRGDWVVHHRAREVGSVGPATAAARALQPLGEERETEPSAVTRLQKSPLPPIGGRVNEQSAKPEVEVEVEPVEQLVEVQDSLSTASIDKEELFEKRKTSQIIQPSPVTVKKQLKDPKNFEKRKSLLPGLIVSQNQIKLPTVHSTTSQKPSTEVEVENALEAKANESEATASSNVTSVPDAVTRSEGTAGGPPSTPISDVPRDTPAKSTPPDSTFRAAEAPPTQKPPTEPSSTKAAATPSLPTAPTIAKVSPSVGSQPLAMKALKPPSVDVSSGPVAKSAVETSKSDDDEVQHREASAASPQHSEADEDAVSHEETDDDTGRAVSISDKGSPAGPEDAFTPDGEQDQDVYEERSKDTSERKSKRGHHHHHKKLKSHKKKKHKKKKGEVSPAPDGDKASPAGPSGLAADPVPEWLKPSPQNSADDHAADTGTGSVHFTPSEFKKLAVVQKTDPEAGKALAHARERKGTIATAISKKLHDIMPNFNPGSASHSPHTQKVEGEEHISLARAVSRKLHDILPTFDFHHGGSKPKPEASNRPARMLSPDPEVEPTGVFRRPSTARGRGTEGESRTPSPLRSMNANSDAEW</sequence>
<reference evidence="2 3" key="1">
    <citation type="submission" date="2019-07" db="EMBL/GenBank/DDBJ databases">
        <title>Draft genome assembly of a fouling barnacle, Amphibalanus amphitrite (Darwin, 1854): The first reference genome for Thecostraca.</title>
        <authorList>
            <person name="Kim W."/>
        </authorList>
    </citation>
    <scope>NUCLEOTIDE SEQUENCE [LARGE SCALE GENOMIC DNA]</scope>
    <source>
        <strain evidence="2">SNU_AA5</strain>
        <tissue evidence="2">Soma without cirri and trophi</tissue>
    </source>
</reference>
<organism evidence="2 3">
    <name type="scientific">Amphibalanus amphitrite</name>
    <name type="common">Striped barnacle</name>
    <name type="synonym">Balanus amphitrite</name>
    <dbReference type="NCBI Taxonomy" id="1232801"/>
    <lineage>
        <taxon>Eukaryota</taxon>
        <taxon>Metazoa</taxon>
        <taxon>Ecdysozoa</taxon>
        <taxon>Arthropoda</taxon>
        <taxon>Crustacea</taxon>
        <taxon>Multicrustacea</taxon>
        <taxon>Cirripedia</taxon>
        <taxon>Thoracica</taxon>
        <taxon>Thoracicalcarea</taxon>
        <taxon>Balanomorpha</taxon>
        <taxon>Balanoidea</taxon>
        <taxon>Balanidae</taxon>
        <taxon>Amphibalaninae</taxon>
        <taxon>Amphibalanus</taxon>
    </lineage>
</organism>
<proteinExistence type="predicted"/>
<feature type="compositionally biased region" description="Polar residues" evidence="1">
    <location>
        <begin position="721"/>
        <end position="731"/>
    </location>
</feature>
<evidence type="ECO:0000313" key="3">
    <source>
        <dbReference type="Proteomes" id="UP000440578"/>
    </source>
</evidence>
<keyword evidence="3" id="KW-1185">Reference proteome</keyword>
<feature type="compositionally biased region" description="Basic and acidic residues" evidence="1">
    <location>
        <begin position="587"/>
        <end position="597"/>
    </location>
</feature>
<feature type="region of interest" description="Disordered" evidence="1">
    <location>
        <begin position="716"/>
        <end position="737"/>
    </location>
</feature>
<feature type="compositionally biased region" description="Polar residues" evidence="1">
    <location>
        <begin position="378"/>
        <end position="388"/>
    </location>
</feature>
<feature type="compositionally biased region" description="Polar residues" evidence="1">
    <location>
        <begin position="806"/>
        <end position="822"/>
    </location>
</feature>